<dbReference type="PANTHER" id="PTHR30055:SF234">
    <property type="entry name" value="HTH-TYPE TRANSCRIPTIONAL REGULATOR BETI"/>
    <property type="match status" value="1"/>
</dbReference>
<feature type="DNA-binding region" description="H-T-H motif" evidence="4">
    <location>
        <begin position="53"/>
        <end position="72"/>
    </location>
</feature>
<dbReference type="AlphaFoldDB" id="A0A244CLI1"/>
<dbReference type="PROSITE" id="PS50977">
    <property type="entry name" value="HTH_TETR_2"/>
    <property type="match status" value="1"/>
</dbReference>
<dbReference type="PANTHER" id="PTHR30055">
    <property type="entry name" value="HTH-TYPE TRANSCRIPTIONAL REGULATOR RUTR"/>
    <property type="match status" value="1"/>
</dbReference>
<keyword evidence="3" id="KW-0804">Transcription</keyword>
<evidence type="ECO:0000256" key="1">
    <source>
        <dbReference type="ARBA" id="ARBA00023015"/>
    </source>
</evidence>
<evidence type="ECO:0000256" key="2">
    <source>
        <dbReference type="ARBA" id="ARBA00023125"/>
    </source>
</evidence>
<dbReference type="InterPro" id="IPR050109">
    <property type="entry name" value="HTH-type_TetR-like_transc_reg"/>
</dbReference>
<dbReference type="SUPFAM" id="SSF46689">
    <property type="entry name" value="Homeodomain-like"/>
    <property type="match status" value="1"/>
</dbReference>
<feature type="domain" description="HTH tetR-type" evidence="5">
    <location>
        <begin position="30"/>
        <end position="90"/>
    </location>
</feature>
<evidence type="ECO:0000256" key="3">
    <source>
        <dbReference type="ARBA" id="ARBA00023163"/>
    </source>
</evidence>
<evidence type="ECO:0000313" key="7">
    <source>
        <dbReference type="Proteomes" id="UP000194841"/>
    </source>
</evidence>
<keyword evidence="1" id="KW-0805">Transcription regulation</keyword>
<dbReference type="GO" id="GO:0003700">
    <property type="term" value="F:DNA-binding transcription factor activity"/>
    <property type="evidence" value="ECO:0007669"/>
    <property type="project" value="TreeGrafter"/>
</dbReference>
<evidence type="ECO:0000256" key="4">
    <source>
        <dbReference type="PROSITE-ProRule" id="PRU00335"/>
    </source>
</evidence>
<accession>A0A244CLI1</accession>
<dbReference type="GO" id="GO:0000976">
    <property type="term" value="F:transcription cis-regulatory region binding"/>
    <property type="evidence" value="ECO:0007669"/>
    <property type="project" value="TreeGrafter"/>
</dbReference>
<name>A0A244CLI1_PSEDV</name>
<keyword evidence="7" id="KW-1185">Reference proteome</keyword>
<dbReference type="InterPro" id="IPR001647">
    <property type="entry name" value="HTH_TetR"/>
</dbReference>
<dbReference type="Pfam" id="PF00440">
    <property type="entry name" value="TetR_N"/>
    <property type="match status" value="1"/>
</dbReference>
<organism evidence="6 7">
    <name type="scientific">Pseudoalteromonas ulvae</name>
    <dbReference type="NCBI Taxonomy" id="107327"/>
    <lineage>
        <taxon>Bacteria</taxon>
        <taxon>Pseudomonadati</taxon>
        <taxon>Pseudomonadota</taxon>
        <taxon>Gammaproteobacteria</taxon>
        <taxon>Alteromonadales</taxon>
        <taxon>Pseudoalteromonadaceae</taxon>
        <taxon>Pseudoalteromonas</taxon>
    </lineage>
</organism>
<dbReference type="PRINTS" id="PR00455">
    <property type="entry name" value="HTHTETR"/>
</dbReference>
<reference evidence="6 7" key="1">
    <citation type="submission" date="2017-02" db="EMBL/GenBank/DDBJ databases">
        <title>Pseudoalteromonas ulvae TC14 Genome.</title>
        <authorList>
            <person name="Molmeret M."/>
        </authorList>
    </citation>
    <scope>NUCLEOTIDE SEQUENCE [LARGE SCALE GENOMIC DNA]</scope>
    <source>
        <strain evidence="6">TC14</strain>
    </source>
</reference>
<dbReference type="Gene3D" id="1.10.357.10">
    <property type="entry name" value="Tetracycline Repressor, domain 2"/>
    <property type="match status" value="1"/>
</dbReference>
<gene>
    <name evidence="6" type="ORF">B1199_17150</name>
</gene>
<dbReference type="InterPro" id="IPR009057">
    <property type="entry name" value="Homeodomain-like_sf"/>
</dbReference>
<sequence length="261" mass="29443">MFKFLCQSDVEQTKGCVFKRGFTPKQQQIADREHELLHIAKQLVEQDGFNNFTMDKLTAASPYSKGTIYNHFSSKEDVITALCTSALRHEMSFLKRALAFEGTTRERVLALHVAYVTSAKVEPVLLNCLMTAKTPWVMQKASKERLQVQEELEQQCTQLIDAAMNVAVQSGDLKLSSNSGLDCVSFANWAVTFGSIALLSSANSCHSIARVKDHNVFLFSINCVLDGLNWQPLSHAWDYQRTWQRIEQEIFSAELDALDKL</sequence>
<proteinExistence type="predicted"/>
<protein>
    <submittedName>
        <fullName evidence="6">TetR family transcriptional regulator</fullName>
    </submittedName>
</protein>
<evidence type="ECO:0000313" key="6">
    <source>
        <dbReference type="EMBL" id="OUL56398.1"/>
    </source>
</evidence>
<comment type="caution">
    <text evidence="6">The sequence shown here is derived from an EMBL/GenBank/DDBJ whole genome shotgun (WGS) entry which is preliminary data.</text>
</comment>
<keyword evidence="2 4" id="KW-0238">DNA-binding</keyword>
<dbReference type="RefSeq" id="WP_086745372.1">
    <property type="nucleotide sequence ID" value="NZ_MWPV01000006.1"/>
</dbReference>
<evidence type="ECO:0000259" key="5">
    <source>
        <dbReference type="PROSITE" id="PS50977"/>
    </source>
</evidence>
<dbReference type="EMBL" id="MWPV01000006">
    <property type="protein sequence ID" value="OUL56398.1"/>
    <property type="molecule type" value="Genomic_DNA"/>
</dbReference>
<dbReference type="Proteomes" id="UP000194841">
    <property type="component" value="Unassembled WGS sequence"/>
</dbReference>
<dbReference type="OrthoDB" id="63332at2"/>